<reference evidence="2" key="1">
    <citation type="submission" date="2018-05" db="EMBL/GenBank/DDBJ databases">
        <authorList>
            <person name="Lanie J.A."/>
            <person name="Ng W.-L."/>
            <person name="Kazmierczak K.M."/>
            <person name="Andrzejewski T.M."/>
            <person name="Davidsen T.M."/>
            <person name="Wayne K.J."/>
            <person name="Tettelin H."/>
            <person name="Glass J.I."/>
            <person name="Rusch D."/>
            <person name="Podicherti R."/>
            <person name="Tsui H.-C.T."/>
            <person name="Winkler M.E."/>
        </authorList>
    </citation>
    <scope>NUCLEOTIDE SEQUENCE</scope>
</reference>
<feature type="region of interest" description="Disordered" evidence="1">
    <location>
        <begin position="1"/>
        <end position="23"/>
    </location>
</feature>
<evidence type="ECO:0000313" key="2">
    <source>
        <dbReference type="EMBL" id="SVC33977.1"/>
    </source>
</evidence>
<accession>A0A382LFP2</accession>
<feature type="non-terminal residue" evidence="2">
    <location>
        <position position="23"/>
    </location>
</feature>
<proteinExistence type="predicted"/>
<dbReference type="AlphaFoldDB" id="A0A382LFP2"/>
<gene>
    <name evidence="2" type="ORF">METZ01_LOCUS286831</name>
</gene>
<sequence length="23" mass="2666">MQNESIMRNEGDEDLTANNNRLT</sequence>
<dbReference type="EMBL" id="UINC01085961">
    <property type="protein sequence ID" value="SVC33977.1"/>
    <property type="molecule type" value="Genomic_DNA"/>
</dbReference>
<name>A0A382LFP2_9ZZZZ</name>
<protein>
    <submittedName>
        <fullName evidence="2">Uncharacterized protein</fullName>
    </submittedName>
</protein>
<organism evidence="2">
    <name type="scientific">marine metagenome</name>
    <dbReference type="NCBI Taxonomy" id="408172"/>
    <lineage>
        <taxon>unclassified sequences</taxon>
        <taxon>metagenomes</taxon>
        <taxon>ecological metagenomes</taxon>
    </lineage>
</organism>
<evidence type="ECO:0000256" key="1">
    <source>
        <dbReference type="SAM" id="MobiDB-lite"/>
    </source>
</evidence>